<dbReference type="InterPro" id="IPR002710">
    <property type="entry name" value="Dilute_dom"/>
</dbReference>
<evidence type="ECO:0000259" key="1">
    <source>
        <dbReference type="PROSITE" id="PS51126"/>
    </source>
</evidence>
<evidence type="ECO:0000313" key="2">
    <source>
        <dbReference type="EMBL" id="KAK1388528.1"/>
    </source>
</evidence>
<dbReference type="InterPro" id="IPR052072">
    <property type="entry name" value="Vascular_dev_regulator"/>
</dbReference>
<comment type="caution">
    <text evidence="2">The sequence shown here is derived from an EMBL/GenBank/DDBJ whole genome shotgun (WGS) entry which is preliminary data.</text>
</comment>
<reference evidence="2" key="1">
    <citation type="submission" date="2023-02" db="EMBL/GenBank/DDBJ databases">
        <title>Genome of toxic invasive species Heracleum sosnowskyi carries increased number of genes despite the absence of recent whole-genome duplications.</title>
        <authorList>
            <person name="Schelkunov M."/>
            <person name="Shtratnikova V."/>
            <person name="Makarenko M."/>
            <person name="Klepikova A."/>
            <person name="Omelchenko D."/>
            <person name="Novikova G."/>
            <person name="Obukhova E."/>
            <person name="Bogdanov V."/>
            <person name="Penin A."/>
            <person name="Logacheva M."/>
        </authorList>
    </citation>
    <scope>NUCLEOTIDE SEQUENCE</scope>
    <source>
        <strain evidence="2">Hsosn_3</strain>
        <tissue evidence="2">Leaf</tissue>
    </source>
</reference>
<protein>
    <recommendedName>
        <fullName evidence="1">Dilute domain-containing protein</fullName>
    </recommendedName>
</protein>
<feature type="domain" description="Dilute" evidence="1">
    <location>
        <begin position="1"/>
        <end position="103"/>
    </location>
</feature>
<dbReference type="Proteomes" id="UP001237642">
    <property type="component" value="Unassembled WGS sequence"/>
</dbReference>
<accession>A0AAD8IPG3</accession>
<dbReference type="PANTHER" id="PTHR16027">
    <property type="entry name" value="DILUTE DOMAIN-CONTAINING PROTEIN YPR089W"/>
    <property type="match status" value="1"/>
</dbReference>
<proteinExistence type="predicted"/>
<dbReference type="PROSITE" id="PS51126">
    <property type="entry name" value="DILUTE"/>
    <property type="match status" value="1"/>
</dbReference>
<name>A0AAD8IPG3_9APIA</name>
<reference evidence="2" key="2">
    <citation type="submission" date="2023-05" db="EMBL/GenBank/DDBJ databases">
        <authorList>
            <person name="Schelkunov M.I."/>
        </authorList>
    </citation>
    <scope>NUCLEOTIDE SEQUENCE</scope>
    <source>
        <strain evidence="2">Hsosn_3</strain>
        <tissue evidence="2">Leaf</tissue>
    </source>
</reference>
<dbReference type="EMBL" id="JAUIZM010000004">
    <property type="protein sequence ID" value="KAK1388528.1"/>
    <property type="molecule type" value="Genomic_DNA"/>
</dbReference>
<gene>
    <name evidence="2" type="ORF">POM88_016706</name>
</gene>
<keyword evidence="3" id="KW-1185">Reference proteome</keyword>
<evidence type="ECO:0000313" key="3">
    <source>
        <dbReference type="Proteomes" id="UP001237642"/>
    </source>
</evidence>
<sequence length="127" mass="14459">MHYPFLYHNGEYVKNGLAELEHWCYKATEEYAGSAWDEFKHIRQAIGFLVMHLNTLHDDVLLQERSDRADISSKLCSRKCNALSSAHLKVVSTLDIMDVHLRPSLQFVSLGMLLCFRGLFLSSGSSP</sequence>
<organism evidence="2 3">
    <name type="scientific">Heracleum sosnowskyi</name>
    <dbReference type="NCBI Taxonomy" id="360622"/>
    <lineage>
        <taxon>Eukaryota</taxon>
        <taxon>Viridiplantae</taxon>
        <taxon>Streptophyta</taxon>
        <taxon>Embryophyta</taxon>
        <taxon>Tracheophyta</taxon>
        <taxon>Spermatophyta</taxon>
        <taxon>Magnoliopsida</taxon>
        <taxon>eudicotyledons</taxon>
        <taxon>Gunneridae</taxon>
        <taxon>Pentapetalae</taxon>
        <taxon>asterids</taxon>
        <taxon>campanulids</taxon>
        <taxon>Apiales</taxon>
        <taxon>Apiaceae</taxon>
        <taxon>Apioideae</taxon>
        <taxon>apioid superclade</taxon>
        <taxon>Tordylieae</taxon>
        <taxon>Tordyliinae</taxon>
        <taxon>Heracleum</taxon>
    </lineage>
</organism>
<dbReference type="PANTHER" id="PTHR16027:SF6">
    <property type="entry name" value="DILUTE DOMAIN-CONTAINING PROTEIN"/>
    <property type="match status" value="1"/>
</dbReference>
<dbReference type="AlphaFoldDB" id="A0AAD8IPG3"/>
<dbReference type="Pfam" id="PF01843">
    <property type="entry name" value="DIL"/>
    <property type="match status" value="1"/>
</dbReference>